<sequence>MARCQDPVCPANQQRARFLQFDNDKASTSKGTKRRTKSKSTEKKARICCLLSKKCQATVDCATSTPRLRSKSPCRGSRKRSCHCGEACETRRKPRKRSRCVQSPCRSSRFGSPCRTRCTKKKKKTQASSGLCVCVRKGSSTLTVKKRCKCPSKCTILAKYDECCCAKNKVIRLISKGGERID</sequence>
<reference evidence="2" key="1">
    <citation type="submission" date="2025-08" db="UniProtKB">
        <authorList>
            <consortium name="RefSeq"/>
        </authorList>
    </citation>
    <scope>IDENTIFICATION</scope>
    <source>
        <tissue evidence="2">Whole body</tissue>
    </source>
</reference>
<evidence type="ECO:0000313" key="2">
    <source>
        <dbReference type="RefSeq" id="XP_026669033.1"/>
    </source>
</evidence>
<organism evidence="1 2">
    <name type="scientific">Ceratina calcarata</name>
    <dbReference type="NCBI Taxonomy" id="156304"/>
    <lineage>
        <taxon>Eukaryota</taxon>
        <taxon>Metazoa</taxon>
        <taxon>Ecdysozoa</taxon>
        <taxon>Arthropoda</taxon>
        <taxon>Hexapoda</taxon>
        <taxon>Insecta</taxon>
        <taxon>Pterygota</taxon>
        <taxon>Neoptera</taxon>
        <taxon>Endopterygota</taxon>
        <taxon>Hymenoptera</taxon>
        <taxon>Apocrita</taxon>
        <taxon>Aculeata</taxon>
        <taxon>Apoidea</taxon>
        <taxon>Anthophila</taxon>
        <taxon>Apidae</taxon>
        <taxon>Ceratina</taxon>
        <taxon>Zadontomerus</taxon>
    </lineage>
</organism>
<dbReference type="Proteomes" id="UP000694925">
    <property type="component" value="Unplaced"/>
</dbReference>
<name>A0AAJ7S1R1_9HYME</name>
<dbReference type="AlphaFoldDB" id="A0AAJ7S1R1"/>
<dbReference type="GeneID" id="108624686"/>
<dbReference type="KEGG" id="ccal:108624686"/>
<evidence type="ECO:0000313" key="1">
    <source>
        <dbReference type="Proteomes" id="UP000694925"/>
    </source>
</evidence>
<accession>A0AAJ7S1R1</accession>
<dbReference type="RefSeq" id="XP_026669033.1">
    <property type="nucleotide sequence ID" value="XM_026813232.1"/>
</dbReference>
<gene>
    <name evidence="2" type="primary">LOC108624686</name>
</gene>
<keyword evidence="1" id="KW-1185">Reference proteome</keyword>
<proteinExistence type="predicted"/>
<protein>
    <submittedName>
        <fullName evidence="2">Uncharacterized protein LOC108624686</fullName>
    </submittedName>
</protein>